<keyword evidence="8 11" id="KW-1133">Transmembrane helix</keyword>
<evidence type="ECO:0000256" key="10">
    <source>
        <dbReference type="ARBA" id="ARBA00023136"/>
    </source>
</evidence>
<organism evidence="14 16">
    <name type="scientific">Flavobacterium glycines</name>
    <dbReference type="NCBI Taxonomy" id="551990"/>
    <lineage>
        <taxon>Bacteria</taxon>
        <taxon>Pseudomonadati</taxon>
        <taxon>Bacteroidota</taxon>
        <taxon>Flavobacteriia</taxon>
        <taxon>Flavobacteriales</taxon>
        <taxon>Flavobacteriaceae</taxon>
        <taxon>Flavobacterium</taxon>
    </lineage>
</organism>
<dbReference type="GO" id="GO:0046872">
    <property type="term" value="F:metal ion binding"/>
    <property type="evidence" value="ECO:0007669"/>
    <property type="project" value="UniProtKB-KW"/>
</dbReference>
<dbReference type="Gene3D" id="3.30.2010.10">
    <property type="entry name" value="Metalloproteases ('zincins'), catalytic domain"/>
    <property type="match status" value="1"/>
</dbReference>
<accession>A0A1B9DSU6</accession>
<dbReference type="Proteomes" id="UP000093226">
    <property type="component" value="Unassembled WGS sequence"/>
</dbReference>
<dbReference type="EMBL" id="FNEO01000007">
    <property type="protein sequence ID" value="SDJ83569.1"/>
    <property type="molecule type" value="Genomic_DNA"/>
</dbReference>
<feature type="domain" description="Peptidase M48" evidence="12">
    <location>
        <begin position="148"/>
        <end position="362"/>
    </location>
</feature>
<evidence type="ECO:0000256" key="3">
    <source>
        <dbReference type="ARBA" id="ARBA00022670"/>
    </source>
</evidence>
<keyword evidence="4 11" id="KW-0812">Transmembrane</keyword>
<reference evidence="13 18" key="4">
    <citation type="submission" date="2019-07" db="EMBL/GenBank/DDBJ databases">
        <title>Whole genome shotgun sequence of Flavobacterium glycines NBRC 105008.</title>
        <authorList>
            <person name="Hosoyama A."/>
            <person name="Uohara A."/>
            <person name="Ohji S."/>
            <person name="Ichikawa N."/>
        </authorList>
    </citation>
    <scope>NUCLEOTIDE SEQUENCE [LARGE SCALE GENOMIC DNA]</scope>
    <source>
        <strain evidence="13 18">NBRC 105008</strain>
    </source>
</reference>
<comment type="cofactor">
    <cofactor evidence="1">
        <name>Zn(2+)</name>
        <dbReference type="ChEBI" id="CHEBI:29105"/>
    </cofactor>
</comment>
<evidence type="ECO:0000256" key="2">
    <source>
        <dbReference type="ARBA" id="ARBA00022475"/>
    </source>
</evidence>
<evidence type="ECO:0000256" key="8">
    <source>
        <dbReference type="ARBA" id="ARBA00022989"/>
    </source>
</evidence>
<gene>
    <name evidence="14" type="ORF">FBGL_05435</name>
    <name evidence="13" type="ORF">FGL01_24920</name>
    <name evidence="15" type="ORF">SAMN05192550_2873</name>
</gene>
<keyword evidence="17" id="KW-1185">Reference proteome</keyword>
<dbReference type="PANTHER" id="PTHR43221">
    <property type="entry name" value="PROTEASE HTPX"/>
    <property type="match status" value="1"/>
</dbReference>
<dbReference type="InterPro" id="IPR001915">
    <property type="entry name" value="Peptidase_M48"/>
</dbReference>
<dbReference type="PANTHER" id="PTHR43221:SF2">
    <property type="entry name" value="PROTEASE HTPX HOMOLOG"/>
    <property type="match status" value="1"/>
</dbReference>
<keyword evidence="7" id="KW-0862">Zinc</keyword>
<keyword evidence="5" id="KW-0479">Metal-binding</keyword>
<feature type="transmembrane region" description="Helical" evidence="11">
    <location>
        <begin position="55"/>
        <end position="80"/>
    </location>
</feature>
<dbReference type="STRING" id="551990.SAMN05192550_2873"/>
<keyword evidence="10 11" id="KW-0472">Membrane</keyword>
<evidence type="ECO:0000256" key="6">
    <source>
        <dbReference type="ARBA" id="ARBA00022801"/>
    </source>
</evidence>
<keyword evidence="2" id="KW-1003">Cell membrane</keyword>
<evidence type="ECO:0000313" key="18">
    <source>
        <dbReference type="Proteomes" id="UP000321579"/>
    </source>
</evidence>
<evidence type="ECO:0000256" key="11">
    <source>
        <dbReference type="SAM" id="Phobius"/>
    </source>
</evidence>
<name>A0A1B9DSU6_9FLAO</name>
<dbReference type="Proteomes" id="UP000182367">
    <property type="component" value="Unassembled WGS sequence"/>
</dbReference>
<comment type="caution">
    <text evidence="14">The sequence shown here is derived from an EMBL/GenBank/DDBJ whole genome shotgun (WGS) entry which is preliminary data.</text>
</comment>
<evidence type="ECO:0000256" key="1">
    <source>
        <dbReference type="ARBA" id="ARBA00001947"/>
    </source>
</evidence>
<feature type="transmembrane region" description="Helical" evidence="11">
    <location>
        <begin position="213"/>
        <end position="233"/>
    </location>
</feature>
<dbReference type="InterPro" id="IPR050083">
    <property type="entry name" value="HtpX_protease"/>
</dbReference>
<dbReference type="AlphaFoldDB" id="A0A1B9DSU6"/>
<dbReference type="CDD" id="cd07328">
    <property type="entry name" value="M48_Ste24p_like"/>
    <property type="match status" value="1"/>
</dbReference>
<protein>
    <submittedName>
        <fullName evidence="15">Zn-dependent protease with chaperone function</fullName>
    </submittedName>
</protein>
<keyword evidence="9" id="KW-0482">Metalloprotease</keyword>
<dbReference type="EMBL" id="LVEO01000012">
    <property type="protein sequence ID" value="OCB72763.1"/>
    <property type="molecule type" value="Genomic_DNA"/>
</dbReference>
<evidence type="ECO:0000313" key="16">
    <source>
        <dbReference type="Proteomes" id="UP000093226"/>
    </source>
</evidence>
<evidence type="ECO:0000256" key="9">
    <source>
        <dbReference type="ARBA" id="ARBA00023049"/>
    </source>
</evidence>
<dbReference type="Proteomes" id="UP000321579">
    <property type="component" value="Unassembled WGS sequence"/>
</dbReference>
<dbReference type="RefSeq" id="WP_066326117.1">
    <property type="nucleotide sequence ID" value="NZ_BJVF01000006.1"/>
</dbReference>
<evidence type="ECO:0000313" key="14">
    <source>
        <dbReference type="EMBL" id="OCB72763.1"/>
    </source>
</evidence>
<proteinExistence type="predicted"/>
<dbReference type="OrthoDB" id="9789270at2"/>
<feature type="transmembrane region" description="Helical" evidence="11">
    <location>
        <begin position="20"/>
        <end position="49"/>
    </location>
</feature>
<evidence type="ECO:0000256" key="5">
    <source>
        <dbReference type="ARBA" id="ARBA00022723"/>
    </source>
</evidence>
<sequence length="695" mass="81128">MNIEVSKNFRKRTIKAIASIVLFMIVYVILIAFAVGLTVLCALGGFFMIKNHPSFFTLMFGLGLASLGFYILAFLFKFLFKKHTIDLSHLVEIKEENEPKLFEFITEIVNEVGTNFPKKIYLSADVNASVFYDSNFWSLFFPVKKNLNIGLGLVNTITKQELKAILAHEFGHFSQKSMKVGSYVYYVNQIIFNMLYENDSFDKTIQKWGNSNNYFSIFLIISVKIIEAIQWILKKMYGLININYLALSREMEFHADEVAANVAGIHPLQESLLRMDLVDSAYNSVLSFYSDKISQNIKPRNVYKEQLFLLDFFAKDSQIECKNGLPLVSELDANKFNKSKLNIENQWASHPSTQDRNAKLNKLNIHKEITENQMANTVFQDIEKIQEKLTAKLFSSIENIETFGYLSLEDFKSEYQEQFEKNTFNSIYNGYYDNKNPNYFEINTLDKNSDVSFFDALFSKEKIDMVYEFIALENDKMVIENIANKQISIKSFDYDGHKFKAKDALELLPKIEKEINNLRNKITENDISIFLFFNNLAKKDYRDGSLILKYKAFFNYDSEYEKRAAYYNDLINATDFLSVVTPIEVIKSKLKNVYALEVNIKKEIQDMLSNELFKKELTADIRESFELYLKESWLYFSNSKYIEEELNIFYKAINNYMFIISRGYFLLKKELLDFQSELLTTANLPIVEKTNDYQL</sequence>
<keyword evidence="3 15" id="KW-0645">Protease</keyword>
<reference evidence="15 17" key="3">
    <citation type="submission" date="2016-10" db="EMBL/GenBank/DDBJ databases">
        <authorList>
            <person name="Varghese N."/>
            <person name="Submissions S."/>
        </authorList>
    </citation>
    <scope>NUCLEOTIDE SEQUENCE [LARGE SCALE GENOMIC DNA]</scope>
    <source>
        <strain evidence="15 17">Gm-149</strain>
    </source>
</reference>
<dbReference type="Pfam" id="PF01435">
    <property type="entry name" value="Peptidase_M48"/>
    <property type="match status" value="1"/>
</dbReference>
<evidence type="ECO:0000313" key="13">
    <source>
        <dbReference type="EMBL" id="GEL11753.1"/>
    </source>
</evidence>
<dbReference type="GO" id="GO:0004222">
    <property type="term" value="F:metalloendopeptidase activity"/>
    <property type="evidence" value="ECO:0007669"/>
    <property type="project" value="InterPro"/>
</dbReference>
<keyword evidence="6" id="KW-0378">Hydrolase</keyword>
<reference evidence="14" key="2">
    <citation type="submission" date="2016-03" db="EMBL/GenBank/DDBJ databases">
        <authorList>
            <person name="Ploux O."/>
        </authorList>
    </citation>
    <scope>NUCLEOTIDE SEQUENCE</scope>
    <source>
        <strain evidence="14">NBRC 105008</strain>
    </source>
</reference>
<evidence type="ECO:0000313" key="17">
    <source>
        <dbReference type="Proteomes" id="UP000182367"/>
    </source>
</evidence>
<evidence type="ECO:0000256" key="4">
    <source>
        <dbReference type="ARBA" id="ARBA00022692"/>
    </source>
</evidence>
<reference evidence="16" key="1">
    <citation type="submission" date="2016-03" db="EMBL/GenBank/DDBJ databases">
        <title>Draft genome sequence of Paenibacillus glacialis DSM 22343.</title>
        <authorList>
            <person name="Shin S.-K."/>
            <person name="Yi H."/>
        </authorList>
    </citation>
    <scope>NUCLEOTIDE SEQUENCE [LARGE SCALE GENOMIC DNA]</scope>
    <source>
        <strain evidence="16">NBRC 105008</strain>
    </source>
</reference>
<dbReference type="GO" id="GO:0006508">
    <property type="term" value="P:proteolysis"/>
    <property type="evidence" value="ECO:0007669"/>
    <property type="project" value="UniProtKB-KW"/>
</dbReference>
<evidence type="ECO:0000256" key="7">
    <source>
        <dbReference type="ARBA" id="ARBA00022833"/>
    </source>
</evidence>
<dbReference type="EMBL" id="BJVF01000006">
    <property type="protein sequence ID" value="GEL11753.1"/>
    <property type="molecule type" value="Genomic_DNA"/>
</dbReference>
<evidence type="ECO:0000313" key="15">
    <source>
        <dbReference type="EMBL" id="SDJ83569.1"/>
    </source>
</evidence>
<evidence type="ECO:0000259" key="12">
    <source>
        <dbReference type="Pfam" id="PF01435"/>
    </source>
</evidence>